<keyword evidence="8" id="KW-0862">Zinc</keyword>
<dbReference type="Pfam" id="PF16124">
    <property type="entry name" value="RecQ_Zn_bind"/>
    <property type="match status" value="1"/>
</dbReference>
<dbReference type="InterPro" id="IPR014001">
    <property type="entry name" value="Helicase_ATP-bd"/>
</dbReference>
<dbReference type="SUPFAM" id="SSF52540">
    <property type="entry name" value="P-loop containing nucleoside triphosphate hydrolases"/>
    <property type="match status" value="1"/>
</dbReference>
<evidence type="ECO:0000256" key="3">
    <source>
        <dbReference type="ARBA" id="ARBA00022723"/>
    </source>
</evidence>
<keyword evidence="4" id="KW-0547">Nucleotide-binding</keyword>
<dbReference type="EMBL" id="JBBJCI010000145">
    <property type="protein sequence ID" value="KAK7242323.1"/>
    <property type="molecule type" value="Genomic_DNA"/>
</dbReference>
<comment type="similarity">
    <text evidence="2">Belongs to the helicase family. RecQ subfamily.</text>
</comment>
<dbReference type="SMART" id="SM00490">
    <property type="entry name" value="HELICc"/>
    <property type="match status" value="1"/>
</dbReference>
<keyword evidence="5 15" id="KW-0863">Zinc-finger</keyword>
<dbReference type="PROSITE" id="PS51194">
    <property type="entry name" value="HELICASE_CTER"/>
    <property type="match status" value="1"/>
</dbReference>
<dbReference type="Gene3D" id="3.40.50.300">
    <property type="entry name" value="P-loop containing nucleotide triphosphate hydrolases"/>
    <property type="match status" value="2"/>
</dbReference>
<evidence type="ECO:0000256" key="13">
    <source>
        <dbReference type="ARBA" id="ARBA00034617"/>
    </source>
</evidence>
<dbReference type="InterPro" id="IPR018982">
    <property type="entry name" value="RQC_domain"/>
</dbReference>
<dbReference type="InterPro" id="IPR002464">
    <property type="entry name" value="DNA/RNA_helicase_DEAH_CS"/>
</dbReference>
<reference evidence="20 21" key="1">
    <citation type="submission" date="2024-03" db="EMBL/GenBank/DDBJ databases">
        <title>Aureococcus anophagefferens CCMP1851 and Kratosvirus quantuckense: Draft genome of a second virus-susceptible host strain in the model system.</title>
        <authorList>
            <person name="Chase E."/>
            <person name="Truchon A.R."/>
            <person name="Schepens W."/>
            <person name="Wilhelm S.W."/>
        </authorList>
    </citation>
    <scope>NUCLEOTIDE SEQUENCE [LARGE SCALE GENOMIC DNA]</scope>
    <source>
        <strain evidence="20 21">CCMP1851</strain>
    </source>
</reference>
<dbReference type="SUPFAM" id="SSF46785">
    <property type="entry name" value="Winged helix' DNA-binding domain"/>
    <property type="match status" value="1"/>
</dbReference>
<evidence type="ECO:0000256" key="12">
    <source>
        <dbReference type="ARBA" id="ARBA00023242"/>
    </source>
</evidence>
<dbReference type="InterPro" id="IPR004589">
    <property type="entry name" value="DNA_helicase_ATP-dep_RecQ"/>
</dbReference>
<evidence type="ECO:0000256" key="9">
    <source>
        <dbReference type="ARBA" id="ARBA00022840"/>
    </source>
</evidence>
<name>A0ABR1G1B0_AURAN</name>
<keyword evidence="6" id="KW-0378">Hydrolase</keyword>
<feature type="domain" description="Helicase C-terminal" evidence="18">
    <location>
        <begin position="384"/>
        <end position="539"/>
    </location>
</feature>
<dbReference type="InterPro" id="IPR011545">
    <property type="entry name" value="DEAD/DEAH_box_helicase_dom"/>
</dbReference>
<keyword evidence="11" id="KW-0413">Isomerase</keyword>
<feature type="compositionally biased region" description="Low complexity" evidence="16">
    <location>
        <begin position="699"/>
        <end position="709"/>
    </location>
</feature>
<dbReference type="NCBIfam" id="TIGR00614">
    <property type="entry name" value="recQ_fam"/>
    <property type="match status" value="1"/>
</dbReference>
<evidence type="ECO:0000313" key="21">
    <source>
        <dbReference type="Proteomes" id="UP001363151"/>
    </source>
</evidence>
<dbReference type="InterPro" id="IPR010666">
    <property type="entry name" value="Znf_GRF"/>
</dbReference>
<dbReference type="Gene3D" id="1.10.10.10">
    <property type="entry name" value="Winged helix-like DNA-binding domain superfamily/Winged helix DNA-binding domain"/>
    <property type="match status" value="1"/>
</dbReference>
<evidence type="ECO:0000256" key="2">
    <source>
        <dbReference type="ARBA" id="ARBA00005446"/>
    </source>
</evidence>
<dbReference type="EC" id="5.6.2.4" evidence="14"/>
<feature type="compositionally biased region" description="Acidic residues" evidence="16">
    <location>
        <begin position="884"/>
        <end position="897"/>
    </location>
</feature>
<dbReference type="SMART" id="SM00487">
    <property type="entry name" value="DEXDc"/>
    <property type="match status" value="1"/>
</dbReference>
<feature type="compositionally biased region" description="Acidic residues" evidence="16">
    <location>
        <begin position="726"/>
        <end position="735"/>
    </location>
</feature>
<evidence type="ECO:0000256" key="4">
    <source>
        <dbReference type="ARBA" id="ARBA00022741"/>
    </source>
</evidence>
<evidence type="ECO:0000256" key="16">
    <source>
        <dbReference type="SAM" id="MobiDB-lite"/>
    </source>
</evidence>
<dbReference type="InterPro" id="IPR036388">
    <property type="entry name" value="WH-like_DNA-bd_sf"/>
</dbReference>
<dbReference type="InterPro" id="IPR032284">
    <property type="entry name" value="RecQ_Zn-bd"/>
</dbReference>
<dbReference type="InterPro" id="IPR001650">
    <property type="entry name" value="Helicase_C-like"/>
</dbReference>
<feature type="domain" description="Helicase ATP-binding" evidence="17">
    <location>
        <begin position="184"/>
        <end position="360"/>
    </location>
</feature>
<keyword evidence="10" id="KW-0238">DNA-binding</keyword>
<feature type="region of interest" description="Disordered" evidence="16">
    <location>
        <begin position="690"/>
        <end position="772"/>
    </location>
</feature>
<keyword evidence="21" id="KW-1185">Reference proteome</keyword>
<keyword evidence="9" id="KW-0067">ATP-binding</keyword>
<dbReference type="PROSITE" id="PS00690">
    <property type="entry name" value="DEAH_ATP_HELICASE"/>
    <property type="match status" value="1"/>
</dbReference>
<protein>
    <recommendedName>
        <fullName evidence="14">DNA 3'-5' helicase</fullName>
        <ecNumber evidence="14">5.6.2.4</ecNumber>
    </recommendedName>
</protein>
<keyword evidence="12" id="KW-0539">Nucleus</keyword>
<evidence type="ECO:0000313" key="20">
    <source>
        <dbReference type="EMBL" id="KAK7242323.1"/>
    </source>
</evidence>
<dbReference type="Pfam" id="PF09382">
    <property type="entry name" value="RQC"/>
    <property type="match status" value="1"/>
</dbReference>
<dbReference type="InterPro" id="IPR027417">
    <property type="entry name" value="P-loop_NTPase"/>
</dbReference>
<gene>
    <name evidence="20" type="ORF">SO694_00012014</name>
</gene>
<evidence type="ECO:0000256" key="1">
    <source>
        <dbReference type="ARBA" id="ARBA00004123"/>
    </source>
</evidence>
<dbReference type="Pfam" id="PF00271">
    <property type="entry name" value="Helicase_C"/>
    <property type="match status" value="1"/>
</dbReference>
<evidence type="ECO:0000259" key="18">
    <source>
        <dbReference type="PROSITE" id="PS51194"/>
    </source>
</evidence>
<organism evidence="20 21">
    <name type="scientific">Aureococcus anophagefferens</name>
    <name type="common">Harmful bloom alga</name>
    <dbReference type="NCBI Taxonomy" id="44056"/>
    <lineage>
        <taxon>Eukaryota</taxon>
        <taxon>Sar</taxon>
        <taxon>Stramenopiles</taxon>
        <taxon>Ochrophyta</taxon>
        <taxon>Pelagophyceae</taxon>
        <taxon>Pelagomonadales</taxon>
        <taxon>Pelagomonadaceae</taxon>
        <taxon>Aureococcus</taxon>
    </lineage>
</organism>
<evidence type="ECO:0000256" key="7">
    <source>
        <dbReference type="ARBA" id="ARBA00022806"/>
    </source>
</evidence>
<feature type="compositionally biased region" description="Low complexity" evidence="16">
    <location>
        <begin position="854"/>
        <end position="874"/>
    </location>
</feature>
<dbReference type="PROSITE" id="PS51999">
    <property type="entry name" value="ZF_GRF"/>
    <property type="match status" value="1"/>
</dbReference>
<dbReference type="Pfam" id="PF00270">
    <property type="entry name" value="DEAD"/>
    <property type="match status" value="1"/>
</dbReference>
<dbReference type="GO" id="GO:0004386">
    <property type="term" value="F:helicase activity"/>
    <property type="evidence" value="ECO:0007669"/>
    <property type="project" value="UniProtKB-KW"/>
</dbReference>
<comment type="caution">
    <text evidence="20">The sequence shown here is derived from an EMBL/GenBank/DDBJ whole genome shotgun (WGS) entry which is preliminary data.</text>
</comment>
<dbReference type="PROSITE" id="PS51192">
    <property type="entry name" value="HELICASE_ATP_BIND_1"/>
    <property type="match status" value="1"/>
</dbReference>
<keyword evidence="3" id="KW-0479">Metal-binding</keyword>
<dbReference type="Proteomes" id="UP001363151">
    <property type="component" value="Unassembled WGS sequence"/>
</dbReference>
<evidence type="ECO:0000256" key="14">
    <source>
        <dbReference type="ARBA" id="ARBA00034808"/>
    </source>
</evidence>
<evidence type="ECO:0000256" key="6">
    <source>
        <dbReference type="ARBA" id="ARBA00022801"/>
    </source>
</evidence>
<evidence type="ECO:0000256" key="10">
    <source>
        <dbReference type="ARBA" id="ARBA00023125"/>
    </source>
</evidence>
<feature type="domain" description="GRF-type" evidence="19">
    <location>
        <begin position="109"/>
        <end position="150"/>
    </location>
</feature>
<evidence type="ECO:0000256" key="5">
    <source>
        <dbReference type="ARBA" id="ARBA00022771"/>
    </source>
</evidence>
<evidence type="ECO:0000256" key="15">
    <source>
        <dbReference type="PROSITE-ProRule" id="PRU01343"/>
    </source>
</evidence>
<evidence type="ECO:0000259" key="17">
    <source>
        <dbReference type="PROSITE" id="PS51192"/>
    </source>
</evidence>
<proteinExistence type="inferred from homology"/>
<accession>A0ABR1G1B0</accession>
<comment type="catalytic activity">
    <reaction evidence="13">
        <text>Couples ATP hydrolysis with the unwinding of duplex DNA by translocating in the 3'-5' direction.</text>
        <dbReference type="EC" id="5.6.2.4"/>
    </reaction>
</comment>
<keyword evidence="7 20" id="KW-0347">Helicase</keyword>
<dbReference type="PANTHER" id="PTHR13710:SF153">
    <property type="entry name" value="RECQ-LIKE DNA HELICASE BLM"/>
    <property type="match status" value="1"/>
</dbReference>
<comment type="subcellular location">
    <subcellularLocation>
        <location evidence="1">Nucleus</location>
    </subcellularLocation>
</comment>
<dbReference type="PANTHER" id="PTHR13710">
    <property type="entry name" value="DNA HELICASE RECQ FAMILY MEMBER"/>
    <property type="match status" value="1"/>
</dbReference>
<dbReference type="CDD" id="cd17920">
    <property type="entry name" value="DEXHc_RecQ"/>
    <property type="match status" value="1"/>
</dbReference>
<evidence type="ECO:0000256" key="8">
    <source>
        <dbReference type="ARBA" id="ARBA00022833"/>
    </source>
</evidence>
<dbReference type="Pfam" id="PF06839">
    <property type="entry name" value="Zn_ribbon_GRF"/>
    <property type="match status" value="1"/>
</dbReference>
<evidence type="ECO:0000256" key="11">
    <source>
        <dbReference type="ARBA" id="ARBA00023235"/>
    </source>
</evidence>
<sequence length="1041" mass="112890">MRTNHAATEAYFANDDNRLLNLEPFARKPDAPRFELWTPQGRSDDEKKLRLLHKLGAQGLDGACRIVAAPARREPLRTATEACEAYFEWEDGADGGGAFHGGGGDGRSCTCGVEAARRTANTEANAGRSFFCCGKPDGDRCDFFEWDDTPGPAGVSDGDVLDFDRENRHTFGHRAFRPGQREVVAAAMAGRDCFVLMPTGGGKSLCYQLPAWCCPGLAVVFSPLVSLIQDQVDSMNESGVEAACLGAAGDPRGEEIARKLVDLPCHGSVKVLYMTPEKLAHSGAARRALDRLNRAGLLSRFVVDEAHCVSSWGHDFRPDYLGLKRLRADFPTVPIMALTATADAVVVDDVATTLGLRAPFEWKASFNRAKLMYEVRPKSSKPKAMEEIADYVRAHANESGLVYCLSRKDCETVCDAVRKSVGPRAKVSFYHAELDPGERERRQRLWSRGEIKLICATLAFGMGVNKPDVRYVVHFSMPKSLANYYQESGRAGRDGLGAKCVLYFSWKDRATHEAMIRDDTGRRVAKSHAAVASELKALRAMALFAAEKVECRRKTILEYFGERGFDPAVGCGELCDNCVCDRAPDTRDAGAHASALLAILDGVAGGRAKLTRSSLGDVFRGSNSAAVRKLGLANARGFGQGKGLAKDDAEDLIGRLICAGVLKEVAIETGAGFNADYVFSGDAAAPYRGRNAPPFDGSAPPRGARARAPAPKPAARKRAPDVITVDSDDDDDDDAPIGRPRARRARAADSGDDVAPLFKRRRPPPTAEDVDCDTQHDAAALKARIFEWRADAGEHNNVLPFQVISEEHINAWRRGAEDRVDVREERVRDGRRGLGLVRGAVRGADVVLEAPPKGARASSAGRRDLAGAAGAMGDEPPHDVEAPYGDDGDGDGDDDSVEERGEAVAPVIVVRSARRTTKKGAAKKDQLANMLNGDNDEKQALLSAMMGVALANKTLERTARVLLRGVESTVCFTAKGSLASPAERSRLLRRRLTLAYQSRKHGALKRRGWRGWYSRRRFQHRVATARGAVWKSTTGLGPDQT</sequence>
<evidence type="ECO:0000259" key="19">
    <source>
        <dbReference type="PROSITE" id="PS51999"/>
    </source>
</evidence>
<dbReference type="InterPro" id="IPR036390">
    <property type="entry name" value="WH_DNA-bd_sf"/>
</dbReference>
<feature type="region of interest" description="Disordered" evidence="16">
    <location>
        <begin position="852"/>
        <end position="903"/>
    </location>
</feature>